<dbReference type="EMBL" id="JARAKH010000036">
    <property type="protein sequence ID" value="KAK8383581.1"/>
    <property type="molecule type" value="Genomic_DNA"/>
</dbReference>
<dbReference type="Proteomes" id="UP001487740">
    <property type="component" value="Unassembled WGS sequence"/>
</dbReference>
<dbReference type="AlphaFoldDB" id="A0AAW0T868"/>
<name>A0AAW0T868_SCYPA</name>
<evidence type="ECO:0000313" key="2">
    <source>
        <dbReference type="EMBL" id="KAK8383581.1"/>
    </source>
</evidence>
<protein>
    <submittedName>
        <fullName evidence="2">Uncharacterized protein</fullName>
    </submittedName>
</protein>
<keyword evidence="3" id="KW-1185">Reference proteome</keyword>
<feature type="region of interest" description="Disordered" evidence="1">
    <location>
        <begin position="37"/>
        <end position="56"/>
    </location>
</feature>
<evidence type="ECO:0000313" key="3">
    <source>
        <dbReference type="Proteomes" id="UP001487740"/>
    </source>
</evidence>
<reference evidence="2 3" key="1">
    <citation type="submission" date="2023-03" db="EMBL/GenBank/DDBJ databases">
        <title>High-quality genome of Scylla paramamosain provides insights in environmental adaptation.</title>
        <authorList>
            <person name="Zhang L."/>
        </authorList>
    </citation>
    <scope>NUCLEOTIDE SEQUENCE [LARGE SCALE GENOMIC DNA]</scope>
    <source>
        <strain evidence="2">LZ_2023a</strain>
        <tissue evidence="2">Muscle</tissue>
    </source>
</reference>
<organism evidence="2 3">
    <name type="scientific">Scylla paramamosain</name>
    <name type="common">Mud crab</name>
    <dbReference type="NCBI Taxonomy" id="85552"/>
    <lineage>
        <taxon>Eukaryota</taxon>
        <taxon>Metazoa</taxon>
        <taxon>Ecdysozoa</taxon>
        <taxon>Arthropoda</taxon>
        <taxon>Crustacea</taxon>
        <taxon>Multicrustacea</taxon>
        <taxon>Malacostraca</taxon>
        <taxon>Eumalacostraca</taxon>
        <taxon>Eucarida</taxon>
        <taxon>Decapoda</taxon>
        <taxon>Pleocyemata</taxon>
        <taxon>Brachyura</taxon>
        <taxon>Eubrachyura</taxon>
        <taxon>Portunoidea</taxon>
        <taxon>Portunidae</taxon>
        <taxon>Portuninae</taxon>
        <taxon>Scylla</taxon>
    </lineage>
</organism>
<gene>
    <name evidence="2" type="ORF">O3P69_015804</name>
</gene>
<evidence type="ECO:0000256" key="1">
    <source>
        <dbReference type="SAM" id="MobiDB-lite"/>
    </source>
</evidence>
<accession>A0AAW0T868</accession>
<sequence>MTVVVMVVELKEVERKEQAREASQVRAGVSIELDVTRGGSSPVPIQRATPPPVLLLPPHADTSLAYRSLVEGTESRERVREVCCHPTAYHSIN</sequence>
<comment type="caution">
    <text evidence="2">The sequence shown here is derived from an EMBL/GenBank/DDBJ whole genome shotgun (WGS) entry which is preliminary data.</text>
</comment>
<proteinExistence type="predicted"/>